<dbReference type="Gene3D" id="3.10.290.10">
    <property type="entry name" value="RNA-binding S4 domain"/>
    <property type="match status" value="1"/>
</dbReference>
<dbReference type="SMART" id="SM00363">
    <property type="entry name" value="S4"/>
    <property type="match status" value="1"/>
</dbReference>
<dbReference type="GO" id="GO:0003723">
    <property type="term" value="F:RNA binding"/>
    <property type="evidence" value="ECO:0007669"/>
    <property type="project" value="UniProtKB-KW"/>
</dbReference>
<reference evidence="5 6" key="1">
    <citation type="submission" date="2017-12" db="EMBL/GenBank/DDBJ databases">
        <title>Phylogenetic diversity of female urinary microbiome.</title>
        <authorList>
            <person name="Thomas-White K."/>
            <person name="Wolfe A.J."/>
        </authorList>
    </citation>
    <scope>NUCLEOTIDE SEQUENCE [LARGE SCALE GENOMIC DNA]</scope>
    <source>
        <strain evidence="5 6">UMB0898</strain>
    </source>
</reference>
<organism evidence="5 6">
    <name type="scientific">Falseniella ignava</name>
    <dbReference type="NCBI Taxonomy" id="137730"/>
    <lineage>
        <taxon>Bacteria</taxon>
        <taxon>Bacillati</taxon>
        <taxon>Bacillota</taxon>
        <taxon>Bacilli</taxon>
        <taxon>Lactobacillales</taxon>
        <taxon>Aerococcaceae</taxon>
        <taxon>Falseniella</taxon>
    </lineage>
</organism>
<accession>A0A2I1K1U6</accession>
<dbReference type="CDD" id="cd00165">
    <property type="entry name" value="S4"/>
    <property type="match status" value="1"/>
</dbReference>
<feature type="domain" description="RNA-binding S4" evidence="4">
    <location>
        <begin position="4"/>
        <end position="70"/>
    </location>
</feature>
<dbReference type="SUPFAM" id="SSF55174">
    <property type="entry name" value="Alpha-L RNA-binding motif"/>
    <property type="match status" value="1"/>
</dbReference>
<evidence type="ECO:0000259" key="4">
    <source>
        <dbReference type="SMART" id="SM00363"/>
    </source>
</evidence>
<evidence type="ECO:0000256" key="1">
    <source>
        <dbReference type="ARBA" id="ARBA00022884"/>
    </source>
</evidence>
<name>A0A2I1K1U6_9LACT</name>
<keyword evidence="5" id="KW-0808">Transferase</keyword>
<dbReference type="InterPro" id="IPR004538">
    <property type="entry name" value="Hemolysin_A/TlyA"/>
</dbReference>
<dbReference type="InterPro" id="IPR002942">
    <property type="entry name" value="S4_RNA-bd"/>
</dbReference>
<dbReference type="PANTHER" id="PTHR32319">
    <property type="entry name" value="BACTERIAL HEMOLYSIN-LIKE PROTEIN"/>
    <property type="match status" value="1"/>
</dbReference>
<comment type="similarity">
    <text evidence="2">Belongs to the TlyA family.</text>
</comment>
<dbReference type="PANTHER" id="PTHR32319:SF0">
    <property type="entry name" value="BACTERIAL HEMOLYSIN-LIKE PROTEIN"/>
    <property type="match status" value="1"/>
</dbReference>
<dbReference type="GO" id="GO:0008168">
    <property type="term" value="F:methyltransferase activity"/>
    <property type="evidence" value="ECO:0007669"/>
    <property type="project" value="UniProtKB-KW"/>
</dbReference>
<dbReference type="PIRSF" id="PIRSF005578">
    <property type="entry name" value="TlyA"/>
    <property type="match status" value="1"/>
</dbReference>
<dbReference type="InterPro" id="IPR029063">
    <property type="entry name" value="SAM-dependent_MTases_sf"/>
</dbReference>
<dbReference type="NCBIfam" id="TIGR00478">
    <property type="entry name" value="tly"/>
    <property type="match status" value="1"/>
</dbReference>
<dbReference type="EMBL" id="PKHE01000006">
    <property type="protein sequence ID" value="PKY89593.1"/>
    <property type="molecule type" value="Genomic_DNA"/>
</dbReference>
<evidence type="ECO:0000313" key="5">
    <source>
        <dbReference type="EMBL" id="PKY89593.1"/>
    </source>
</evidence>
<dbReference type="GO" id="GO:0032259">
    <property type="term" value="P:methylation"/>
    <property type="evidence" value="ECO:0007669"/>
    <property type="project" value="UniProtKB-KW"/>
</dbReference>
<protein>
    <submittedName>
        <fullName evidence="5">TlyA family rRNA (Cytidine-2'-O)-methyltransferase</fullName>
    </submittedName>
</protein>
<dbReference type="SUPFAM" id="SSF53335">
    <property type="entry name" value="S-adenosyl-L-methionine-dependent methyltransferases"/>
    <property type="match status" value="1"/>
</dbReference>
<dbReference type="InterPro" id="IPR002877">
    <property type="entry name" value="RNA_MeTrfase_FtsJ_dom"/>
</dbReference>
<dbReference type="RefSeq" id="WP_101954086.1">
    <property type="nucleotide sequence ID" value="NZ_PKHE01000006.1"/>
</dbReference>
<dbReference type="InterPro" id="IPR036986">
    <property type="entry name" value="S4_RNA-bd_sf"/>
</dbReference>
<dbReference type="Gene3D" id="3.40.50.150">
    <property type="entry name" value="Vaccinia Virus protein VP39"/>
    <property type="match status" value="1"/>
</dbReference>
<dbReference type="Proteomes" id="UP000234384">
    <property type="component" value="Unassembled WGS sequence"/>
</dbReference>
<proteinExistence type="inferred from homology"/>
<comment type="caution">
    <text evidence="5">The sequence shown here is derived from an EMBL/GenBank/DDBJ whole genome shotgun (WGS) entry which is preliminary data.</text>
</comment>
<gene>
    <name evidence="5" type="ORF">CYJ57_03465</name>
</gene>
<dbReference type="AlphaFoldDB" id="A0A2I1K1U6"/>
<evidence type="ECO:0000256" key="2">
    <source>
        <dbReference type="ARBA" id="ARBA00029460"/>
    </source>
</evidence>
<dbReference type="Pfam" id="PF01479">
    <property type="entry name" value="S4"/>
    <property type="match status" value="1"/>
</dbReference>
<evidence type="ECO:0000256" key="3">
    <source>
        <dbReference type="PROSITE-ProRule" id="PRU00182"/>
    </source>
</evidence>
<dbReference type="PROSITE" id="PS50889">
    <property type="entry name" value="S4"/>
    <property type="match status" value="1"/>
</dbReference>
<sequence>MAKERIDKLVVQQGLTESREQAKRLIMAGQVYDENNQRYDKPGEKVSTTKSLHIKGKTMPYVSRGGLKLEKAIESFGIDLTDQCLLDIGASTGGFTDCALQNGAKQSYALDVGYNQLDYRLRQDPRVVVMERQNFRYSKPEDFKDGQPTIASIDVSFISLQLILPPLVPILEINGSVLALIKPQFEAGKERVGKKGIVKDPQVHRDVLKETLTFAQQLGYQVKGLTFSPITGGEGNIEFLVHLINVNAPSQPIKDWDDMIDEVVQQAHSQFNS</sequence>
<dbReference type="OrthoDB" id="9784736at2"/>
<evidence type="ECO:0000313" key="6">
    <source>
        <dbReference type="Proteomes" id="UP000234384"/>
    </source>
</evidence>
<keyword evidence="5" id="KW-0489">Methyltransferase</keyword>
<dbReference type="Pfam" id="PF01728">
    <property type="entry name" value="FtsJ"/>
    <property type="match status" value="1"/>
</dbReference>
<dbReference type="InterPro" id="IPR047048">
    <property type="entry name" value="TlyA"/>
</dbReference>
<keyword evidence="1 3" id="KW-0694">RNA-binding</keyword>